<evidence type="ECO:0000256" key="2">
    <source>
        <dbReference type="ARBA" id="ARBA00001968"/>
    </source>
</evidence>
<dbReference type="Gene3D" id="3.50.30.40">
    <property type="entry name" value="Ribonuclease E inhibitor RraA/RraA-like"/>
    <property type="match status" value="1"/>
</dbReference>
<dbReference type="EC" id="4.1.3.17" evidence="5"/>
<evidence type="ECO:0000256" key="6">
    <source>
        <dbReference type="ARBA" id="ARBA00012947"/>
    </source>
</evidence>
<reference evidence="12 13" key="1">
    <citation type="submission" date="2021-03" db="EMBL/GenBank/DDBJ databases">
        <title>Genomic Encyclopedia of Type Strains, Phase IV (KMG-IV): sequencing the most valuable type-strain genomes for metagenomic binning, comparative biology and taxonomic classification.</title>
        <authorList>
            <person name="Goeker M."/>
        </authorList>
    </citation>
    <scope>NUCLEOTIDE SEQUENCE [LARGE SCALE GENOMIC DNA]</scope>
    <source>
        <strain evidence="12 13">DSM 24738</strain>
    </source>
</reference>
<evidence type="ECO:0000256" key="3">
    <source>
        <dbReference type="ARBA" id="ARBA00008621"/>
    </source>
</evidence>
<comment type="cofactor">
    <cofactor evidence="2">
        <name>a divalent metal cation</name>
        <dbReference type="ChEBI" id="CHEBI:60240"/>
    </cofactor>
</comment>
<comment type="function">
    <text evidence="8">Catalyzes the aldol cleavage of 4-hydroxy-4-methyl-2-oxoglutarate (HMG) into 2 molecules of pyruvate. Also contains a secondary oxaloacetate (OAA) decarboxylase activity due to the common pyruvate enolate transition state formed following C-C bond cleavage in the retro-aldol and decarboxylation reactions.</text>
</comment>
<evidence type="ECO:0000256" key="9">
    <source>
        <dbReference type="ARBA" id="ARBA00030169"/>
    </source>
</evidence>
<protein>
    <recommendedName>
        <fullName evidence="7">Putative 4-hydroxy-4-methyl-2-oxoglutarate aldolase</fullName>
        <ecNumber evidence="6">4.1.1.112</ecNumber>
        <ecNumber evidence="5">4.1.3.17</ecNumber>
    </recommendedName>
    <alternativeName>
        <fullName evidence="10">Oxaloacetate decarboxylase</fullName>
    </alternativeName>
    <alternativeName>
        <fullName evidence="9">RraA-like protein</fullName>
    </alternativeName>
</protein>
<evidence type="ECO:0000313" key="13">
    <source>
        <dbReference type="Proteomes" id="UP001519343"/>
    </source>
</evidence>
<evidence type="ECO:0000256" key="8">
    <source>
        <dbReference type="ARBA" id="ARBA00025046"/>
    </source>
</evidence>
<accession>A0ABS4GPI2</accession>
<dbReference type="CDD" id="cd16841">
    <property type="entry name" value="RraA_family"/>
    <property type="match status" value="1"/>
</dbReference>
<proteinExistence type="inferred from homology"/>
<dbReference type="EC" id="4.1.1.112" evidence="6"/>
<dbReference type="PANTHER" id="PTHR33254:SF16">
    <property type="entry name" value="BLR3842 PROTEIN"/>
    <property type="match status" value="1"/>
</dbReference>
<comment type="catalytic activity">
    <reaction evidence="11">
        <text>oxaloacetate + H(+) = pyruvate + CO2</text>
        <dbReference type="Rhea" id="RHEA:15641"/>
        <dbReference type="ChEBI" id="CHEBI:15361"/>
        <dbReference type="ChEBI" id="CHEBI:15378"/>
        <dbReference type="ChEBI" id="CHEBI:16452"/>
        <dbReference type="ChEBI" id="CHEBI:16526"/>
        <dbReference type="EC" id="4.1.1.112"/>
    </reaction>
</comment>
<evidence type="ECO:0000256" key="10">
    <source>
        <dbReference type="ARBA" id="ARBA00032305"/>
    </source>
</evidence>
<organism evidence="12 13">
    <name type="scientific">Ammoniphilus resinae</name>
    <dbReference type="NCBI Taxonomy" id="861532"/>
    <lineage>
        <taxon>Bacteria</taxon>
        <taxon>Bacillati</taxon>
        <taxon>Bacillota</taxon>
        <taxon>Bacilli</taxon>
        <taxon>Bacillales</taxon>
        <taxon>Paenibacillaceae</taxon>
        <taxon>Aneurinibacillus group</taxon>
        <taxon>Ammoniphilus</taxon>
    </lineage>
</organism>
<comment type="caution">
    <text evidence="12">The sequence shown here is derived from an EMBL/GenBank/DDBJ whole genome shotgun (WGS) entry which is preliminary data.</text>
</comment>
<dbReference type="InterPro" id="IPR036704">
    <property type="entry name" value="RraA/RraA-like_sf"/>
</dbReference>
<evidence type="ECO:0000256" key="11">
    <source>
        <dbReference type="ARBA" id="ARBA00047973"/>
    </source>
</evidence>
<keyword evidence="13" id="KW-1185">Reference proteome</keyword>
<dbReference type="RefSeq" id="WP_209810212.1">
    <property type="nucleotide sequence ID" value="NZ_JAGGKT010000005.1"/>
</dbReference>
<evidence type="ECO:0000313" key="12">
    <source>
        <dbReference type="EMBL" id="MBP1932151.1"/>
    </source>
</evidence>
<dbReference type="SUPFAM" id="SSF89562">
    <property type="entry name" value="RraA-like"/>
    <property type="match status" value="1"/>
</dbReference>
<dbReference type="Proteomes" id="UP001519343">
    <property type="component" value="Unassembled WGS sequence"/>
</dbReference>
<dbReference type="PANTHER" id="PTHR33254">
    <property type="entry name" value="4-HYDROXY-4-METHYL-2-OXOGLUTARATE ALDOLASE 3-RELATED"/>
    <property type="match status" value="1"/>
</dbReference>
<sequence>MRLTADAFEKLHHVSTASLTSELLKLGFRNTFMKGVHPLKKGKSLVGYAFTLRYIPAREDLDLEVDYDNLTNPQRIAVEKVEQDEVLVIDARGEVSAASLGHILCTRLMCRGAAGVVTDGALRDYPSIQELDFATYAAGAHGTTSSVLHHPVDFQVPIGCGGVMVQPGDVIVGDDEGVVVIPSQVAEEVAHKCYDRDRLESWIQQKIATGVSIINVYPPNEETKAEYRKWLAEQGEKTC</sequence>
<comment type="catalytic activity">
    <reaction evidence="1">
        <text>4-hydroxy-4-methyl-2-oxoglutarate = 2 pyruvate</text>
        <dbReference type="Rhea" id="RHEA:22748"/>
        <dbReference type="ChEBI" id="CHEBI:15361"/>
        <dbReference type="ChEBI" id="CHEBI:58276"/>
        <dbReference type="EC" id="4.1.3.17"/>
    </reaction>
</comment>
<dbReference type="NCBIfam" id="NF006093">
    <property type="entry name" value="PRK08245.1"/>
    <property type="match status" value="1"/>
</dbReference>
<evidence type="ECO:0000256" key="4">
    <source>
        <dbReference type="ARBA" id="ARBA00011233"/>
    </source>
</evidence>
<evidence type="ECO:0000256" key="5">
    <source>
        <dbReference type="ARBA" id="ARBA00012213"/>
    </source>
</evidence>
<dbReference type="InterPro" id="IPR005493">
    <property type="entry name" value="RraA/RraA-like"/>
</dbReference>
<dbReference type="EMBL" id="JAGGKT010000005">
    <property type="protein sequence ID" value="MBP1932151.1"/>
    <property type="molecule type" value="Genomic_DNA"/>
</dbReference>
<dbReference type="Pfam" id="PF03737">
    <property type="entry name" value="RraA-like"/>
    <property type="match status" value="1"/>
</dbReference>
<evidence type="ECO:0000256" key="7">
    <source>
        <dbReference type="ARBA" id="ARBA00016549"/>
    </source>
</evidence>
<gene>
    <name evidence="12" type="ORF">J2Z37_002152</name>
</gene>
<evidence type="ECO:0000256" key="1">
    <source>
        <dbReference type="ARBA" id="ARBA00001342"/>
    </source>
</evidence>
<comment type="similarity">
    <text evidence="3">Belongs to the class II aldolase/RraA-like family.</text>
</comment>
<name>A0ABS4GPI2_9BACL</name>
<comment type="subunit">
    <text evidence="4">Homotrimer.</text>
</comment>